<evidence type="ECO:0000259" key="2">
    <source>
        <dbReference type="Pfam" id="PF04536"/>
    </source>
</evidence>
<keyword evidence="1" id="KW-0732">Signal</keyword>
<name>A0A842HWD5_9SPHN</name>
<protein>
    <submittedName>
        <fullName evidence="3">TPM domain-containing protein</fullName>
    </submittedName>
</protein>
<reference evidence="3 4" key="1">
    <citation type="submission" date="2020-08" db="EMBL/GenBank/DDBJ databases">
        <title>Draft genome sequence of Parasphingopyxis sp. GrpM-11.</title>
        <authorList>
            <person name="Oh J."/>
            <person name="Roh D.-H."/>
        </authorList>
    </citation>
    <scope>NUCLEOTIDE SEQUENCE [LARGE SCALE GENOMIC DNA]</scope>
    <source>
        <strain evidence="3 4">GrpM-11</strain>
    </source>
</reference>
<feature type="domain" description="TPM" evidence="2">
    <location>
        <begin position="47"/>
        <end position="156"/>
    </location>
</feature>
<dbReference type="InterPro" id="IPR007621">
    <property type="entry name" value="TPM_dom"/>
</dbReference>
<evidence type="ECO:0000313" key="3">
    <source>
        <dbReference type="EMBL" id="MBC2776589.1"/>
    </source>
</evidence>
<comment type="caution">
    <text evidence="3">The sequence shown here is derived from an EMBL/GenBank/DDBJ whole genome shotgun (WGS) entry which is preliminary data.</text>
</comment>
<dbReference type="Pfam" id="PF04536">
    <property type="entry name" value="TPM_phosphatase"/>
    <property type="match status" value="1"/>
</dbReference>
<keyword evidence="4" id="KW-1185">Reference proteome</keyword>
<sequence length="179" mass="18034">MKRTTTIAAIALSLGLAACGGGTTAADETEATETTETEAARPDAFFIDEAGFVDEGEIGPVGERLGTLFDETGKIALVVAIRTTEGQDIEEAASAMLAERGADALILIAGEDEALAIVGAEIDPEEAAMAEQAMIDGFDNDDLAGGFAAGVDFLVAQLGAAGDAVTEDAPEAAAEPVAE</sequence>
<accession>A0A842HWD5</accession>
<proteinExistence type="predicted"/>
<gene>
    <name evidence="3" type="ORF">H6P80_03030</name>
</gene>
<dbReference type="Gene3D" id="3.10.310.50">
    <property type="match status" value="1"/>
</dbReference>
<organism evidence="3 4">
    <name type="scientific">Parasphingopyxis marina</name>
    <dbReference type="NCBI Taxonomy" id="2761622"/>
    <lineage>
        <taxon>Bacteria</taxon>
        <taxon>Pseudomonadati</taxon>
        <taxon>Pseudomonadota</taxon>
        <taxon>Alphaproteobacteria</taxon>
        <taxon>Sphingomonadales</taxon>
        <taxon>Sphingomonadaceae</taxon>
        <taxon>Parasphingopyxis</taxon>
    </lineage>
</organism>
<dbReference type="RefSeq" id="WP_185799861.1">
    <property type="nucleotide sequence ID" value="NZ_JACJVJ010000001.1"/>
</dbReference>
<dbReference type="Proteomes" id="UP000564378">
    <property type="component" value="Unassembled WGS sequence"/>
</dbReference>
<dbReference type="PROSITE" id="PS51257">
    <property type="entry name" value="PROKAR_LIPOPROTEIN"/>
    <property type="match status" value="1"/>
</dbReference>
<evidence type="ECO:0000313" key="4">
    <source>
        <dbReference type="Proteomes" id="UP000564378"/>
    </source>
</evidence>
<dbReference type="AlphaFoldDB" id="A0A842HWD5"/>
<evidence type="ECO:0000256" key="1">
    <source>
        <dbReference type="SAM" id="SignalP"/>
    </source>
</evidence>
<feature type="signal peptide" evidence="1">
    <location>
        <begin position="1"/>
        <end position="25"/>
    </location>
</feature>
<feature type="chain" id="PRO_5032720582" evidence="1">
    <location>
        <begin position="26"/>
        <end position="179"/>
    </location>
</feature>
<dbReference type="EMBL" id="JACJVJ010000001">
    <property type="protein sequence ID" value="MBC2776589.1"/>
    <property type="molecule type" value="Genomic_DNA"/>
</dbReference>